<reference evidence="1" key="1">
    <citation type="submission" date="2023-08" db="EMBL/GenBank/DDBJ databases">
        <authorList>
            <person name="Chen Y."/>
            <person name="Shah S."/>
            <person name="Dougan E. K."/>
            <person name="Thang M."/>
            <person name="Chan C."/>
        </authorList>
    </citation>
    <scope>NUCLEOTIDE SEQUENCE</scope>
</reference>
<dbReference type="AlphaFoldDB" id="A0AA36I7T3"/>
<protein>
    <submittedName>
        <fullName evidence="1">Uncharacterized protein</fullName>
    </submittedName>
</protein>
<accession>A0AA36I7T3</accession>
<name>A0AA36I7T3_9DINO</name>
<evidence type="ECO:0000313" key="1">
    <source>
        <dbReference type="EMBL" id="CAJ1381700.1"/>
    </source>
</evidence>
<proteinExistence type="predicted"/>
<dbReference type="Proteomes" id="UP001178507">
    <property type="component" value="Unassembled WGS sequence"/>
</dbReference>
<comment type="caution">
    <text evidence="1">The sequence shown here is derived from an EMBL/GenBank/DDBJ whole genome shotgun (WGS) entry which is preliminary data.</text>
</comment>
<organism evidence="1 2">
    <name type="scientific">Effrenium voratum</name>
    <dbReference type="NCBI Taxonomy" id="2562239"/>
    <lineage>
        <taxon>Eukaryota</taxon>
        <taxon>Sar</taxon>
        <taxon>Alveolata</taxon>
        <taxon>Dinophyceae</taxon>
        <taxon>Suessiales</taxon>
        <taxon>Symbiodiniaceae</taxon>
        <taxon>Effrenium</taxon>
    </lineage>
</organism>
<evidence type="ECO:0000313" key="2">
    <source>
        <dbReference type="Proteomes" id="UP001178507"/>
    </source>
</evidence>
<gene>
    <name evidence="1" type="ORF">EVOR1521_LOCUS9301</name>
</gene>
<sequence length="105" mass="11887">MPETEPKRLSIIPHYRIWDPKEHDDLGDLKQPRAESGGFFKGEKLPWEGKEHFLSGHAWIEEFTRAAPHVQQLLEIESSISWPGRPISPPYLVTGRVTTTVASGS</sequence>
<dbReference type="EMBL" id="CAUJNA010000835">
    <property type="protein sequence ID" value="CAJ1381700.1"/>
    <property type="molecule type" value="Genomic_DNA"/>
</dbReference>
<keyword evidence="2" id="KW-1185">Reference proteome</keyword>